<dbReference type="SUPFAM" id="SSF53041">
    <property type="entry name" value="Resolvase-like"/>
    <property type="match status" value="1"/>
</dbReference>
<evidence type="ECO:0000256" key="6">
    <source>
        <dbReference type="PIRSR" id="PIRSR606118-50"/>
    </source>
</evidence>
<evidence type="ECO:0000256" key="2">
    <source>
        <dbReference type="ARBA" id="ARBA00022908"/>
    </source>
</evidence>
<keyword evidence="5" id="KW-0233">DNA recombination</keyword>
<dbReference type="PROSITE" id="PS00398">
    <property type="entry name" value="RECOMBINASES_2"/>
    <property type="match status" value="1"/>
</dbReference>
<evidence type="ECO:0000313" key="9">
    <source>
        <dbReference type="EMBL" id="GCB36792.1"/>
    </source>
</evidence>
<reference evidence="9 10" key="1">
    <citation type="submission" date="2018-10" db="EMBL/GenBank/DDBJ databases">
        <title>Draft Genome Sequence of Bacteroides sp. KCTC 15687.</title>
        <authorList>
            <person name="Yu S.Y."/>
            <person name="Kim J.S."/>
            <person name="Oh B.S."/>
            <person name="Park S.H."/>
            <person name="Kang S.W."/>
            <person name="Park J.E."/>
            <person name="Choi S.H."/>
            <person name="Han K.I."/>
            <person name="Lee K.C."/>
            <person name="Eom M.K."/>
            <person name="Suh M.K."/>
            <person name="Lee D.H."/>
            <person name="Yoon H."/>
            <person name="Kim B."/>
            <person name="Yang S.J."/>
            <person name="Lee J.S."/>
            <person name="Lee J.H."/>
        </authorList>
    </citation>
    <scope>NUCLEOTIDE SEQUENCE [LARGE SCALE GENOMIC DNA]</scope>
    <source>
        <strain evidence="9 10">KCTC 15687</strain>
    </source>
</reference>
<dbReference type="PANTHER" id="PTHR30461">
    <property type="entry name" value="DNA-INVERTASE FROM LAMBDOID PROPHAGE"/>
    <property type="match status" value="1"/>
</dbReference>
<sequence>MDLNKMEIIGYARVSTREQNLDLQLDALKEAGCKLIFEEKVSGVKDRPELDKALAYLREGDTFVIWKLDRLGRSLKDLVYIVDCLQKRKIAFKSIVDGIDTNSALGRCQFGIFASLAEYEREIIVERTRAGLQAAKERGKLTGRPIGLSEDAKRKAIAAKRLYENRDYSIDEICRILHIGSKATLYRYLRYEKVRLMNRRNK</sequence>
<dbReference type="GO" id="GO:0000150">
    <property type="term" value="F:DNA strand exchange activity"/>
    <property type="evidence" value="ECO:0007669"/>
    <property type="project" value="UniProtKB-KW"/>
</dbReference>
<dbReference type="Gene3D" id="3.40.50.1390">
    <property type="entry name" value="Resolvase, N-terminal catalytic domain"/>
    <property type="match status" value="1"/>
</dbReference>
<dbReference type="PROSITE" id="PS00397">
    <property type="entry name" value="RECOMBINASES_1"/>
    <property type="match status" value="1"/>
</dbReference>
<name>A0A401LZ38_9BACE</name>
<dbReference type="SMART" id="SM00857">
    <property type="entry name" value="Resolvase"/>
    <property type="match status" value="1"/>
</dbReference>
<dbReference type="FunFam" id="3.40.50.1390:FF:000001">
    <property type="entry name" value="DNA recombinase"/>
    <property type="match status" value="1"/>
</dbReference>
<dbReference type="Proteomes" id="UP000288079">
    <property type="component" value="Unassembled WGS sequence"/>
</dbReference>
<dbReference type="PROSITE" id="PS51736">
    <property type="entry name" value="RECOMBINASES_3"/>
    <property type="match status" value="1"/>
</dbReference>
<keyword evidence="4" id="KW-0238">DNA-binding</keyword>
<dbReference type="GO" id="GO:0003677">
    <property type="term" value="F:DNA binding"/>
    <property type="evidence" value="ECO:0007669"/>
    <property type="project" value="UniProtKB-KW"/>
</dbReference>
<evidence type="ECO:0000256" key="7">
    <source>
        <dbReference type="PROSITE-ProRule" id="PRU10137"/>
    </source>
</evidence>
<dbReference type="CDD" id="cd03768">
    <property type="entry name" value="SR_ResInv"/>
    <property type="match status" value="1"/>
</dbReference>
<dbReference type="EMBL" id="BHWB01000015">
    <property type="protein sequence ID" value="GCB36792.1"/>
    <property type="molecule type" value="Genomic_DNA"/>
</dbReference>
<evidence type="ECO:0000259" key="8">
    <source>
        <dbReference type="PROSITE" id="PS51736"/>
    </source>
</evidence>
<protein>
    <submittedName>
        <fullName evidence="9">Resolvase</fullName>
    </submittedName>
</protein>
<dbReference type="PANTHER" id="PTHR30461:SF2">
    <property type="entry name" value="SERINE RECOMBINASE PINE-RELATED"/>
    <property type="match status" value="1"/>
</dbReference>
<evidence type="ECO:0000256" key="5">
    <source>
        <dbReference type="ARBA" id="ARBA00023172"/>
    </source>
</evidence>
<dbReference type="InterPro" id="IPR050639">
    <property type="entry name" value="SSR_resolvase"/>
</dbReference>
<dbReference type="Pfam" id="PF00239">
    <property type="entry name" value="Resolvase"/>
    <property type="match status" value="1"/>
</dbReference>
<dbReference type="AlphaFoldDB" id="A0A401LZ38"/>
<dbReference type="InterPro" id="IPR036162">
    <property type="entry name" value="Resolvase-like_N_sf"/>
</dbReference>
<gene>
    <name evidence="9" type="ORF">KGMB02408_37370</name>
</gene>
<keyword evidence="3" id="KW-0230">DNA invertase</keyword>
<comment type="similarity">
    <text evidence="1">Belongs to the site-specific recombinase resolvase family.</text>
</comment>
<proteinExistence type="inferred from homology"/>
<dbReference type="InterPro" id="IPR006119">
    <property type="entry name" value="Resolv_N"/>
</dbReference>
<evidence type="ECO:0000256" key="1">
    <source>
        <dbReference type="ARBA" id="ARBA00009913"/>
    </source>
</evidence>
<dbReference type="InterPro" id="IPR006118">
    <property type="entry name" value="Recombinase_CS"/>
</dbReference>
<evidence type="ECO:0000256" key="4">
    <source>
        <dbReference type="ARBA" id="ARBA00023125"/>
    </source>
</evidence>
<keyword evidence="2" id="KW-0229">DNA integration</keyword>
<accession>A0A401LZ38</accession>
<evidence type="ECO:0000256" key="3">
    <source>
        <dbReference type="ARBA" id="ARBA00023100"/>
    </source>
</evidence>
<feature type="active site" description="O-(5'-phospho-DNA)-serine intermediate" evidence="6 7">
    <location>
        <position position="15"/>
    </location>
</feature>
<organism evidence="9 10">
    <name type="scientific">Bacteroides faecalis</name>
    <dbReference type="NCBI Taxonomy" id="2447885"/>
    <lineage>
        <taxon>Bacteria</taxon>
        <taxon>Pseudomonadati</taxon>
        <taxon>Bacteroidota</taxon>
        <taxon>Bacteroidia</taxon>
        <taxon>Bacteroidales</taxon>
        <taxon>Bacteroidaceae</taxon>
        <taxon>Bacteroides</taxon>
    </lineage>
</organism>
<keyword evidence="10" id="KW-1185">Reference proteome</keyword>
<evidence type="ECO:0000313" key="10">
    <source>
        <dbReference type="Proteomes" id="UP000288079"/>
    </source>
</evidence>
<comment type="caution">
    <text evidence="9">The sequence shown here is derived from an EMBL/GenBank/DDBJ whole genome shotgun (WGS) entry which is preliminary data.</text>
</comment>
<feature type="domain" description="Resolvase/invertase-type recombinase catalytic" evidence="8">
    <location>
        <begin position="7"/>
        <end position="139"/>
    </location>
</feature>
<dbReference type="GO" id="GO:0015074">
    <property type="term" value="P:DNA integration"/>
    <property type="evidence" value="ECO:0007669"/>
    <property type="project" value="UniProtKB-KW"/>
</dbReference>